<keyword evidence="3" id="KW-1185">Reference proteome</keyword>
<dbReference type="EMBL" id="CP024785">
    <property type="protein sequence ID" value="AUB42196.1"/>
    <property type="molecule type" value="Genomic_DNA"/>
</dbReference>
<feature type="region of interest" description="Disordered" evidence="1">
    <location>
        <begin position="40"/>
        <end position="67"/>
    </location>
</feature>
<dbReference type="Proteomes" id="UP000232003">
    <property type="component" value="Chromosome"/>
</dbReference>
<dbReference type="KEGG" id="nfl:COO91_08305"/>
<dbReference type="RefSeq" id="WP_100902317.1">
    <property type="nucleotide sequence ID" value="NZ_CAWNNC010000001.1"/>
</dbReference>
<dbReference type="Pfam" id="PF06841">
    <property type="entry name" value="Phage_T4_gp19"/>
    <property type="match status" value="1"/>
</dbReference>
<dbReference type="InterPro" id="IPR010667">
    <property type="entry name" value="Phage_T4_Gp19"/>
</dbReference>
<dbReference type="AlphaFoldDB" id="A0A2K8T399"/>
<evidence type="ECO:0000256" key="1">
    <source>
        <dbReference type="SAM" id="MobiDB-lite"/>
    </source>
</evidence>
<protein>
    <submittedName>
        <fullName evidence="2">Bacteriophage T4, Gp19, tail tube</fullName>
    </submittedName>
</protein>
<evidence type="ECO:0000313" key="3">
    <source>
        <dbReference type="Proteomes" id="UP000232003"/>
    </source>
</evidence>
<evidence type="ECO:0000313" key="2">
    <source>
        <dbReference type="EMBL" id="AUB42196.1"/>
    </source>
</evidence>
<name>A0A2K8T399_9NOSO</name>
<organism evidence="2 3">
    <name type="scientific">Nostoc flagelliforme CCNUN1</name>
    <dbReference type="NCBI Taxonomy" id="2038116"/>
    <lineage>
        <taxon>Bacteria</taxon>
        <taxon>Bacillati</taxon>
        <taxon>Cyanobacteriota</taxon>
        <taxon>Cyanophyceae</taxon>
        <taxon>Nostocales</taxon>
        <taxon>Nostocaceae</taxon>
        <taxon>Nostoc</taxon>
    </lineage>
</organism>
<gene>
    <name evidence="2" type="ORF">COO91_08305</name>
</gene>
<proteinExistence type="predicted"/>
<dbReference type="OrthoDB" id="453972at2"/>
<accession>A0A2K8T399</accession>
<sequence>MAAEYSVSSGFSLSGGTLGGQIAVKSFSGLKMDVEVSSNCVGNQQGGKKKLEPRPGPTKPGQPTFVCPIPKGDKKLADWWKKLNPNAQLGTYTTEDLMFTFAGDGGAVHAQWQLKGVFPMSYQVSDADSGAAELAAETIQLCITEIERMQ</sequence>
<reference evidence="2 3" key="1">
    <citation type="submission" date="2017-11" db="EMBL/GenBank/DDBJ databases">
        <title>Complete genome of a free-living desiccation-tolerant cyanobacterium and its photosynthetic adaptation to extreme terrestrial habitat.</title>
        <authorList>
            <person name="Shang J."/>
        </authorList>
    </citation>
    <scope>NUCLEOTIDE SEQUENCE [LARGE SCALE GENOMIC DNA]</scope>
    <source>
        <strain evidence="2 3">CCNUN1</strain>
    </source>
</reference>
<dbReference type="GO" id="GO:0005198">
    <property type="term" value="F:structural molecule activity"/>
    <property type="evidence" value="ECO:0007669"/>
    <property type="project" value="InterPro"/>
</dbReference>